<dbReference type="PRINTS" id="PR01346">
    <property type="entry name" value="HELNAPAPROT"/>
</dbReference>
<dbReference type="InterPro" id="IPR023188">
    <property type="entry name" value="DPS_DNA-bd_CS"/>
</dbReference>
<evidence type="ECO:0000256" key="1">
    <source>
        <dbReference type="ARBA" id="ARBA00009497"/>
    </source>
</evidence>
<dbReference type="GO" id="GO:0008199">
    <property type="term" value="F:ferric iron binding"/>
    <property type="evidence" value="ECO:0007669"/>
    <property type="project" value="InterPro"/>
</dbReference>
<comment type="similarity">
    <text evidence="1 2">Belongs to the Dps family.</text>
</comment>
<evidence type="ECO:0000313" key="4">
    <source>
        <dbReference type="EMBL" id="KSU89300.1"/>
    </source>
</evidence>
<evidence type="ECO:0000259" key="3">
    <source>
        <dbReference type="Pfam" id="PF00210"/>
    </source>
</evidence>
<accession>A0A0V8JQG8</accession>
<dbReference type="InterPro" id="IPR012347">
    <property type="entry name" value="Ferritin-like"/>
</dbReference>
<name>A0A0V8JQG8_9BACI</name>
<dbReference type="PROSITE" id="PS00818">
    <property type="entry name" value="DPS_1"/>
    <property type="match status" value="1"/>
</dbReference>
<comment type="caution">
    <text evidence="4">The sequence shown here is derived from an EMBL/GenBank/DDBJ whole genome shotgun (WGS) entry which is preliminary data.</text>
</comment>
<evidence type="ECO:0000313" key="5">
    <source>
        <dbReference type="Proteomes" id="UP000053681"/>
    </source>
</evidence>
<gene>
    <name evidence="4" type="ORF">AS180_03150</name>
</gene>
<feature type="domain" description="Ferritin/DPS" evidence="3">
    <location>
        <begin position="6"/>
        <end position="142"/>
    </location>
</feature>
<dbReference type="InterPro" id="IPR002177">
    <property type="entry name" value="DPS_DNA-bd"/>
</dbReference>
<keyword evidence="5" id="KW-1185">Reference proteome</keyword>
<dbReference type="PANTHER" id="PTHR42932:SF1">
    <property type="entry name" value="GENERAL STRESS PROTEIN 20U"/>
    <property type="match status" value="1"/>
</dbReference>
<dbReference type="PANTHER" id="PTHR42932">
    <property type="entry name" value="GENERAL STRESS PROTEIN 20U"/>
    <property type="match status" value="1"/>
</dbReference>
<dbReference type="Gene3D" id="1.20.1260.10">
    <property type="match status" value="1"/>
</dbReference>
<reference evidence="4 5" key="1">
    <citation type="submission" date="2015-11" db="EMBL/GenBank/DDBJ databases">
        <title>Bacillus caseinolyticus sp nov.</title>
        <authorList>
            <person name="Dastager S.G."/>
            <person name="Mawlankar R."/>
        </authorList>
    </citation>
    <scope>NUCLEOTIDE SEQUENCE [LARGE SCALE GENOMIC DNA]</scope>
    <source>
        <strain evidence="4 5">SGD-V-76</strain>
    </source>
</reference>
<dbReference type="InterPro" id="IPR008331">
    <property type="entry name" value="Ferritin_DPS_dom"/>
</dbReference>
<proteinExistence type="inferred from homology"/>
<protein>
    <submittedName>
        <fullName evidence="4">DNA starvation/stationary phase protection protein</fullName>
    </submittedName>
</protein>
<dbReference type="CDD" id="cd01043">
    <property type="entry name" value="DPS"/>
    <property type="match status" value="1"/>
</dbReference>
<dbReference type="AlphaFoldDB" id="A0A0V8JQG8"/>
<dbReference type="GO" id="GO:0016722">
    <property type="term" value="F:oxidoreductase activity, acting on metal ions"/>
    <property type="evidence" value="ECO:0007669"/>
    <property type="project" value="InterPro"/>
</dbReference>
<evidence type="ECO:0000256" key="2">
    <source>
        <dbReference type="RuleBase" id="RU003875"/>
    </source>
</evidence>
<dbReference type="EMBL" id="LNQP01000007">
    <property type="protein sequence ID" value="KSU89300.1"/>
    <property type="molecule type" value="Genomic_DNA"/>
</dbReference>
<dbReference type="PIRSF" id="PIRSF005900">
    <property type="entry name" value="Dps"/>
    <property type="match status" value="1"/>
</dbReference>
<dbReference type="InterPro" id="IPR009078">
    <property type="entry name" value="Ferritin-like_SF"/>
</dbReference>
<dbReference type="Pfam" id="PF00210">
    <property type="entry name" value="Ferritin"/>
    <property type="match status" value="1"/>
</dbReference>
<organism evidence="4 5">
    <name type="scientific">Priestia veravalensis</name>
    <dbReference type="NCBI Taxonomy" id="1414648"/>
    <lineage>
        <taxon>Bacteria</taxon>
        <taxon>Bacillati</taxon>
        <taxon>Bacillota</taxon>
        <taxon>Bacilli</taxon>
        <taxon>Bacillales</taxon>
        <taxon>Bacillaceae</taxon>
        <taxon>Priestia</taxon>
    </lineage>
</organism>
<sequence>MNLEQFLNQQIANLNVFYTKLHRFHWYVKGPQFFTLHEKFEELYTETAADIDEYAERLLAIGGQPVATLKGFLSLATLSEEGNEQTAHEMIESVVNDYLILVQQLKVGIKIAEEANDHVTADLFIGTVGRFEKHIWMLNAFLPVKELV</sequence>
<dbReference type="SUPFAM" id="SSF47240">
    <property type="entry name" value="Ferritin-like"/>
    <property type="match status" value="1"/>
</dbReference>
<dbReference type="Proteomes" id="UP000053681">
    <property type="component" value="Unassembled WGS sequence"/>
</dbReference>
<dbReference type="RefSeq" id="WP_025911236.1">
    <property type="nucleotide sequence ID" value="NZ_KQ758629.1"/>
</dbReference>